<keyword evidence="3" id="KW-0677">Repeat</keyword>
<dbReference type="InterPro" id="IPR001451">
    <property type="entry name" value="Hexapep"/>
</dbReference>
<comment type="similarity">
    <text evidence="1 5">Belongs to the transferase hexapeptide repeat family.</text>
</comment>
<dbReference type="Pfam" id="PF00132">
    <property type="entry name" value="Hexapep"/>
    <property type="match status" value="1"/>
</dbReference>
<comment type="catalytic activity">
    <reaction evidence="5">
        <text>L-serine + acetyl-CoA = O-acetyl-L-serine + CoA</text>
        <dbReference type="Rhea" id="RHEA:24560"/>
        <dbReference type="ChEBI" id="CHEBI:33384"/>
        <dbReference type="ChEBI" id="CHEBI:57287"/>
        <dbReference type="ChEBI" id="CHEBI:57288"/>
        <dbReference type="ChEBI" id="CHEBI:58340"/>
        <dbReference type="EC" id="2.3.1.30"/>
    </reaction>
</comment>
<evidence type="ECO:0000313" key="7">
    <source>
        <dbReference type="Proteomes" id="UP000672097"/>
    </source>
</evidence>
<keyword evidence="4 5" id="KW-0012">Acyltransferase</keyword>
<dbReference type="Gene3D" id="2.160.10.10">
    <property type="entry name" value="Hexapeptide repeat proteins"/>
    <property type="match status" value="1"/>
</dbReference>
<proteinExistence type="inferred from homology"/>
<protein>
    <recommendedName>
        <fullName evidence="5">Serine acetyltransferase</fullName>
        <ecNumber evidence="5">2.3.1.30</ecNumber>
    </recommendedName>
</protein>
<dbReference type="EC" id="2.3.1.30" evidence="5"/>
<dbReference type="PIRSF" id="PIRSF000441">
    <property type="entry name" value="CysE"/>
    <property type="match status" value="1"/>
</dbReference>
<gene>
    <name evidence="6" type="ORF">KAK11_00185</name>
</gene>
<keyword evidence="7" id="KW-1185">Reference proteome</keyword>
<comment type="caution">
    <text evidence="6">The sequence shown here is derived from an EMBL/GenBank/DDBJ whole genome shotgun (WGS) entry which is preliminary data.</text>
</comment>
<dbReference type="SUPFAM" id="SSF51161">
    <property type="entry name" value="Trimeric LpxA-like enzymes"/>
    <property type="match status" value="1"/>
</dbReference>
<reference evidence="6 7" key="1">
    <citation type="submission" date="2021-04" db="EMBL/GenBank/DDBJ databases">
        <title>The genome sequence of type strain Ideonella paludis KCTC 32238.</title>
        <authorList>
            <person name="Liu Y."/>
        </authorList>
    </citation>
    <scope>NUCLEOTIDE SEQUENCE [LARGE SCALE GENOMIC DNA]</scope>
    <source>
        <strain evidence="6 7">KCTC 32238</strain>
    </source>
</reference>
<evidence type="ECO:0000256" key="3">
    <source>
        <dbReference type="ARBA" id="ARBA00022737"/>
    </source>
</evidence>
<evidence type="ECO:0000256" key="2">
    <source>
        <dbReference type="ARBA" id="ARBA00022679"/>
    </source>
</evidence>
<dbReference type="InterPro" id="IPR005881">
    <property type="entry name" value="Ser_O-AcTrfase"/>
</dbReference>
<dbReference type="CDD" id="cd03354">
    <property type="entry name" value="LbH_SAT"/>
    <property type="match status" value="1"/>
</dbReference>
<evidence type="ECO:0000313" key="6">
    <source>
        <dbReference type="EMBL" id="MBQ0933725.1"/>
    </source>
</evidence>
<evidence type="ECO:0000256" key="4">
    <source>
        <dbReference type="ARBA" id="ARBA00023315"/>
    </source>
</evidence>
<organism evidence="6 7">
    <name type="scientific">Ideonella paludis</name>
    <dbReference type="NCBI Taxonomy" id="1233411"/>
    <lineage>
        <taxon>Bacteria</taxon>
        <taxon>Pseudomonadati</taxon>
        <taxon>Pseudomonadota</taxon>
        <taxon>Betaproteobacteria</taxon>
        <taxon>Burkholderiales</taxon>
        <taxon>Sphaerotilaceae</taxon>
        <taxon>Ideonella</taxon>
    </lineage>
</organism>
<dbReference type="PANTHER" id="PTHR42811">
    <property type="entry name" value="SERINE ACETYLTRANSFERASE"/>
    <property type="match status" value="1"/>
</dbReference>
<dbReference type="InterPro" id="IPR018357">
    <property type="entry name" value="Hexapep_transf_CS"/>
</dbReference>
<dbReference type="InterPro" id="IPR011004">
    <property type="entry name" value="Trimer_LpxA-like_sf"/>
</dbReference>
<dbReference type="RefSeq" id="WP_210804966.1">
    <property type="nucleotide sequence ID" value="NZ_JAGQDG010000001.1"/>
</dbReference>
<dbReference type="Proteomes" id="UP000672097">
    <property type="component" value="Unassembled WGS sequence"/>
</dbReference>
<keyword evidence="2 5" id="KW-0808">Transferase</keyword>
<evidence type="ECO:0000256" key="5">
    <source>
        <dbReference type="PIRNR" id="PIRNR000441"/>
    </source>
</evidence>
<name>A0ABS5DRF3_9BURK</name>
<dbReference type="EMBL" id="JAGQDG010000001">
    <property type="protein sequence ID" value="MBQ0933725.1"/>
    <property type="molecule type" value="Genomic_DNA"/>
</dbReference>
<sequence>MSRPSAWAFFEDLRVAREGLLSLGFWALQVYRLGHLRYRFQTRLIRWPLAVLHIVLAKLAEMLSGITIGVQARIGRRLIIEHSGAIVIHGLASLGDDCIIRQGVTLGNRTLDDPLAAPQLGHRVNVGAGAKILGRVVIGDDVDIGANAVVLCDVPSGHVAVGVPARVRPKRSAPRP</sequence>
<dbReference type="PROSITE" id="PS00101">
    <property type="entry name" value="HEXAPEP_TRANSFERASES"/>
    <property type="match status" value="1"/>
</dbReference>
<dbReference type="InterPro" id="IPR045304">
    <property type="entry name" value="LbH_SAT"/>
</dbReference>
<accession>A0ABS5DRF3</accession>
<evidence type="ECO:0000256" key="1">
    <source>
        <dbReference type="ARBA" id="ARBA00007274"/>
    </source>
</evidence>